<evidence type="ECO:0000313" key="3">
    <source>
        <dbReference type="Proteomes" id="UP000297403"/>
    </source>
</evidence>
<dbReference type="SUPFAM" id="SSF159941">
    <property type="entry name" value="MM3350-like"/>
    <property type="match status" value="1"/>
</dbReference>
<dbReference type="EMBL" id="SOFY01000062">
    <property type="protein sequence ID" value="TFC44725.1"/>
    <property type="molecule type" value="Genomic_DNA"/>
</dbReference>
<evidence type="ECO:0000313" key="2">
    <source>
        <dbReference type="EMBL" id="TFC44725.1"/>
    </source>
</evidence>
<organism evidence="2 3">
    <name type="scientific">Cryobacterium shii</name>
    <dbReference type="NCBI Taxonomy" id="1259235"/>
    <lineage>
        <taxon>Bacteria</taxon>
        <taxon>Bacillati</taxon>
        <taxon>Actinomycetota</taxon>
        <taxon>Actinomycetes</taxon>
        <taxon>Micrococcales</taxon>
        <taxon>Microbacteriaceae</taxon>
        <taxon>Cryobacterium</taxon>
    </lineage>
</organism>
<dbReference type="PANTHER" id="PTHR41878">
    <property type="entry name" value="LEXA REPRESSOR-RELATED"/>
    <property type="match status" value="1"/>
</dbReference>
<sequence>MDAMTNPFGGGFGSGAQTVRPLPLLESPATPAQFRIRVDLVGATPPLWRRLTLPSDLTLDRVHQVLQVVFGWTDTHVYQFSLEFGRTMPREYLRVRGSLNIAFGGRGYCLVVPGCRAVGGQRRPTARGFMP</sequence>
<dbReference type="InterPro" id="IPR012912">
    <property type="entry name" value="Plasmid_pRiA4b_Orf3-like"/>
</dbReference>
<name>A0AAQ2C5A0_9MICO</name>
<protein>
    <recommendedName>
        <fullName evidence="1">Plasmid pRiA4b Orf3-like domain-containing protein</fullName>
    </recommendedName>
</protein>
<keyword evidence="3" id="KW-1185">Reference proteome</keyword>
<dbReference type="Gene3D" id="3.10.290.30">
    <property type="entry name" value="MM3350-like"/>
    <property type="match status" value="1"/>
</dbReference>
<dbReference type="Pfam" id="PF07929">
    <property type="entry name" value="PRiA4_ORF3"/>
    <property type="match status" value="1"/>
</dbReference>
<dbReference type="Proteomes" id="UP000297403">
    <property type="component" value="Unassembled WGS sequence"/>
</dbReference>
<dbReference type="PANTHER" id="PTHR41878:SF1">
    <property type="entry name" value="TNPR PROTEIN"/>
    <property type="match status" value="1"/>
</dbReference>
<gene>
    <name evidence="2" type="ORF">E3O49_11630</name>
</gene>
<feature type="domain" description="Plasmid pRiA4b Orf3-like" evidence="1">
    <location>
        <begin position="34"/>
        <end position="83"/>
    </location>
</feature>
<dbReference type="InterPro" id="IPR024047">
    <property type="entry name" value="MM3350-like_sf"/>
</dbReference>
<dbReference type="AlphaFoldDB" id="A0AAQ2C5A0"/>
<accession>A0AAQ2C5A0</accession>
<proteinExistence type="predicted"/>
<reference evidence="2 3" key="1">
    <citation type="submission" date="2019-03" db="EMBL/GenBank/DDBJ databases">
        <title>Genomics of glacier-inhabiting Cryobacterium strains.</title>
        <authorList>
            <person name="Liu Q."/>
            <person name="Xin Y.-H."/>
        </authorList>
    </citation>
    <scope>NUCLEOTIDE SEQUENCE [LARGE SCALE GENOMIC DNA]</scope>
    <source>
        <strain evidence="3">TMT1-22</strain>
    </source>
</reference>
<comment type="caution">
    <text evidence="2">The sequence shown here is derived from an EMBL/GenBank/DDBJ whole genome shotgun (WGS) entry which is preliminary data.</text>
</comment>
<evidence type="ECO:0000259" key="1">
    <source>
        <dbReference type="Pfam" id="PF07929"/>
    </source>
</evidence>